<dbReference type="AlphaFoldDB" id="A0AAV4R904"/>
<evidence type="ECO:0000256" key="1">
    <source>
        <dbReference type="SAM" id="MobiDB-lite"/>
    </source>
</evidence>
<accession>A0AAV4R904</accession>
<organism evidence="2 3">
    <name type="scientific">Caerostris darwini</name>
    <dbReference type="NCBI Taxonomy" id="1538125"/>
    <lineage>
        <taxon>Eukaryota</taxon>
        <taxon>Metazoa</taxon>
        <taxon>Ecdysozoa</taxon>
        <taxon>Arthropoda</taxon>
        <taxon>Chelicerata</taxon>
        <taxon>Arachnida</taxon>
        <taxon>Araneae</taxon>
        <taxon>Araneomorphae</taxon>
        <taxon>Entelegynae</taxon>
        <taxon>Araneoidea</taxon>
        <taxon>Araneidae</taxon>
        <taxon>Caerostris</taxon>
    </lineage>
</organism>
<evidence type="ECO:0000313" key="2">
    <source>
        <dbReference type="EMBL" id="GIY18195.1"/>
    </source>
</evidence>
<comment type="caution">
    <text evidence="2">The sequence shown here is derived from an EMBL/GenBank/DDBJ whole genome shotgun (WGS) entry which is preliminary data.</text>
</comment>
<evidence type="ECO:0000313" key="3">
    <source>
        <dbReference type="Proteomes" id="UP001054837"/>
    </source>
</evidence>
<protein>
    <submittedName>
        <fullName evidence="2">Uncharacterized protein</fullName>
    </submittedName>
</protein>
<dbReference type="EMBL" id="BPLQ01005872">
    <property type="protein sequence ID" value="GIY18195.1"/>
    <property type="molecule type" value="Genomic_DNA"/>
</dbReference>
<feature type="region of interest" description="Disordered" evidence="1">
    <location>
        <begin position="46"/>
        <end position="71"/>
    </location>
</feature>
<dbReference type="Proteomes" id="UP001054837">
    <property type="component" value="Unassembled WGS sequence"/>
</dbReference>
<proteinExistence type="predicted"/>
<sequence>MKMRIGPVAIRYGKCPSGSGERGEWAGQGGRPAVCNQDRWGTVLSPGCTGPSREEPQCFKSSSDAGRSDGD</sequence>
<gene>
    <name evidence="2" type="ORF">CDAR_40311</name>
</gene>
<name>A0AAV4R904_9ARAC</name>
<keyword evidence="3" id="KW-1185">Reference proteome</keyword>
<reference evidence="2 3" key="1">
    <citation type="submission" date="2021-06" db="EMBL/GenBank/DDBJ databases">
        <title>Caerostris darwini draft genome.</title>
        <authorList>
            <person name="Kono N."/>
            <person name="Arakawa K."/>
        </authorList>
    </citation>
    <scope>NUCLEOTIDE SEQUENCE [LARGE SCALE GENOMIC DNA]</scope>
</reference>